<evidence type="ECO:0000313" key="4">
    <source>
        <dbReference type="Proteomes" id="UP000267368"/>
    </source>
</evidence>
<dbReference type="Pfam" id="PF01381">
    <property type="entry name" value="HTH_3"/>
    <property type="match status" value="1"/>
</dbReference>
<dbReference type="PROSITE" id="PS50943">
    <property type="entry name" value="HTH_CROC1"/>
    <property type="match status" value="1"/>
</dbReference>
<reference evidence="4" key="1">
    <citation type="submission" date="2018-05" db="EMBL/GenBank/DDBJ databases">
        <title>Genome Sequencing of selected type strains of the family Eggerthellaceae.</title>
        <authorList>
            <person name="Danylec N."/>
            <person name="Stoll D.A."/>
            <person name="Doetsch A."/>
            <person name="Huch M."/>
        </authorList>
    </citation>
    <scope>NUCLEOTIDE SEQUENCE [LARGE SCALE GENOMIC DNA]</scope>
    <source>
        <strain evidence="4">DSM 17537</strain>
    </source>
</reference>
<dbReference type="Proteomes" id="UP000267368">
    <property type="component" value="Unassembled WGS sequence"/>
</dbReference>
<sequence length="97" mass="11019">MAAFDEYSNRLGARIRTLRKRAGLSLREFGMMVGVHHNQILSIEQGESNPSLRTLFRIAGGLGLPLRDLLPDDEDKEGAFYWFSPDEKPDDQADRKN</sequence>
<dbReference type="PANTHER" id="PTHR46797:SF1">
    <property type="entry name" value="METHYLPHOSPHONATE SYNTHASE"/>
    <property type="match status" value="1"/>
</dbReference>
<dbReference type="AlphaFoldDB" id="A0A3N0AG03"/>
<protein>
    <recommendedName>
        <fullName evidence="2">HTH cro/C1-type domain-containing protein</fullName>
    </recommendedName>
</protein>
<dbReference type="InterPro" id="IPR001387">
    <property type="entry name" value="Cro/C1-type_HTH"/>
</dbReference>
<dbReference type="OrthoDB" id="3175784at2"/>
<keyword evidence="4" id="KW-1185">Reference proteome</keyword>
<evidence type="ECO:0000259" key="2">
    <source>
        <dbReference type="PROSITE" id="PS50943"/>
    </source>
</evidence>
<gene>
    <name evidence="3" type="ORF">DMP07_07005</name>
</gene>
<proteinExistence type="predicted"/>
<dbReference type="Gene3D" id="1.10.260.40">
    <property type="entry name" value="lambda repressor-like DNA-binding domains"/>
    <property type="match status" value="1"/>
</dbReference>
<feature type="domain" description="HTH cro/C1-type" evidence="2">
    <location>
        <begin position="15"/>
        <end position="69"/>
    </location>
</feature>
<keyword evidence="1" id="KW-0238">DNA-binding</keyword>
<dbReference type="SUPFAM" id="SSF47413">
    <property type="entry name" value="lambda repressor-like DNA-binding domains"/>
    <property type="match status" value="1"/>
</dbReference>
<dbReference type="CDD" id="cd00093">
    <property type="entry name" value="HTH_XRE"/>
    <property type="match status" value="1"/>
</dbReference>
<dbReference type="RefSeq" id="WP_123198434.1">
    <property type="nucleotide sequence ID" value="NZ_QICB01000005.1"/>
</dbReference>
<dbReference type="GO" id="GO:0003677">
    <property type="term" value="F:DNA binding"/>
    <property type="evidence" value="ECO:0007669"/>
    <property type="project" value="UniProtKB-KW"/>
</dbReference>
<dbReference type="GO" id="GO:0005829">
    <property type="term" value="C:cytosol"/>
    <property type="evidence" value="ECO:0007669"/>
    <property type="project" value="TreeGrafter"/>
</dbReference>
<dbReference type="GO" id="GO:0003700">
    <property type="term" value="F:DNA-binding transcription factor activity"/>
    <property type="evidence" value="ECO:0007669"/>
    <property type="project" value="TreeGrafter"/>
</dbReference>
<accession>A0A3N0AG03</accession>
<evidence type="ECO:0000256" key="1">
    <source>
        <dbReference type="ARBA" id="ARBA00023125"/>
    </source>
</evidence>
<dbReference type="InterPro" id="IPR010982">
    <property type="entry name" value="Lambda_DNA-bd_dom_sf"/>
</dbReference>
<dbReference type="SMART" id="SM00530">
    <property type="entry name" value="HTH_XRE"/>
    <property type="match status" value="1"/>
</dbReference>
<comment type="caution">
    <text evidence="3">The sequence shown here is derived from an EMBL/GenBank/DDBJ whole genome shotgun (WGS) entry which is preliminary data.</text>
</comment>
<dbReference type="InterPro" id="IPR050807">
    <property type="entry name" value="TransReg_Diox_bact_type"/>
</dbReference>
<dbReference type="PANTHER" id="PTHR46797">
    <property type="entry name" value="HTH-TYPE TRANSCRIPTIONAL REGULATOR"/>
    <property type="match status" value="1"/>
</dbReference>
<organism evidence="3 4">
    <name type="scientific">Slackia faecicanis</name>
    <dbReference type="NCBI Taxonomy" id="255723"/>
    <lineage>
        <taxon>Bacteria</taxon>
        <taxon>Bacillati</taxon>
        <taxon>Actinomycetota</taxon>
        <taxon>Coriobacteriia</taxon>
        <taxon>Eggerthellales</taxon>
        <taxon>Eggerthellaceae</taxon>
        <taxon>Slackia</taxon>
    </lineage>
</organism>
<name>A0A3N0AG03_9ACTN</name>
<dbReference type="EMBL" id="QICB01000005">
    <property type="protein sequence ID" value="RNL19441.1"/>
    <property type="molecule type" value="Genomic_DNA"/>
</dbReference>
<evidence type="ECO:0000313" key="3">
    <source>
        <dbReference type="EMBL" id="RNL19441.1"/>
    </source>
</evidence>